<dbReference type="RefSeq" id="WP_073082082.1">
    <property type="nucleotide sequence ID" value="NZ_FQXV01000016.1"/>
</dbReference>
<feature type="transmembrane region" description="Helical" evidence="1">
    <location>
        <begin position="83"/>
        <end position="106"/>
    </location>
</feature>
<dbReference type="AlphaFoldDB" id="A0A1M5ZBM9"/>
<keyword evidence="1" id="KW-0472">Membrane</keyword>
<accession>A0A1M5ZBM9</accession>
<dbReference type="Pfam" id="PF13347">
    <property type="entry name" value="MFS_2"/>
    <property type="match status" value="1"/>
</dbReference>
<reference evidence="2 3" key="1">
    <citation type="submission" date="2016-11" db="EMBL/GenBank/DDBJ databases">
        <authorList>
            <person name="Jaros S."/>
            <person name="Januszkiewicz K."/>
            <person name="Wedrychowicz H."/>
        </authorList>
    </citation>
    <scope>NUCLEOTIDE SEQUENCE [LARGE SCALE GENOMIC DNA]</scope>
    <source>
        <strain evidence="2 3">DSM 10068</strain>
    </source>
</reference>
<feature type="transmembrane region" description="Helical" evidence="1">
    <location>
        <begin position="377"/>
        <end position="397"/>
    </location>
</feature>
<feature type="transmembrane region" description="Helical" evidence="1">
    <location>
        <begin position="112"/>
        <end position="133"/>
    </location>
</feature>
<dbReference type="InterPro" id="IPR036259">
    <property type="entry name" value="MFS_trans_sf"/>
</dbReference>
<feature type="transmembrane region" description="Helical" evidence="1">
    <location>
        <begin position="235"/>
        <end position="261"/>
    </location>
</feature>
<feature type="transmembrane region" description="Helical" evidence="1">
    <location>
        <begin position="180"/>
        <end position="202"/>
    </location>
</feature>
<dbReference type="GO" id="GO:0015293">
    <property type="term" value="F:symporter activity"/>
    <property type="evidence" value="ECO:0007669"/>
    <property type="project" value="InterPro"/>
</dbReference>
<dbReference type="GO" id="GO:0005886">
    <property type="term" value="C:plasma membrane"/>
    <property type="evidence" value="ECO:0007669"/>
    <property type="project" value="TreeGrafter"/>
</dbReference>
<evidence type="ECO:0000313" key="2">
    <source>
        <dbReference type="EMBL" id="SHI21636.1"/>
    </source>
</evidence>
<feature type="transmembrane region" description="Helical" evidence="1">
    <location>
        <begin position="300"/>
        <end position="319"/>
    </location>
</feature>
<feature type="transmembrane region" description="Helical" evidence="1">
    <location>
        <begin position="325"/>
        <end position="349"/>
    </location>
</feature>
<dbReference type="InterPro" id="IPR039672">
    <property type="entry name" value="MFS_2"/>
</dbReference>
<dbReference type="EMBL" id="FQXV01000016">
    <property type="protein sequence ID" value="SHI21636.1"/>
    <property type="molecule type" value="Genomic_DNA"/>
</dbReference>
<dbReference type="Proteomes" id="UP000183995">
    <property type="component" value="Unassembled WGS sequence"/>
</dbReference>
<dbReference type="PANTHER" id="PTHR11328:SF24">
    <property type="entry name" value="MAJOR FACILITATOR SUPERFAMILY (MFS) PROFILE DOMAIN-CONTAINING PROTEIN"/>
    <property type="match status" value="1"/>
</dbReference>
<feature type="transmembrane region" description="Helical" evidence="1">
    <location>
        <begin position="154"/>
        <end position="174"/>
    </location>
</feature>
<protein>
    <submittedName>
        <fullName evidence="2">Na+/melibiose symporter</fullName>
    </submittedName>
</protein>
<feature type="transmembrane region" description="Helical" evidence="1">
    <location>
        <begin position="38"/>
        <end position="62"/>
    </location>
</feature>
<evidence type="ECO:0000256" key="1">
    <source>
        <dbReference type="SAM" id="Phobius"/>
    </source>
</evidence>
<dbReference type="SUPFAM" id="SSF103473">
    <property type="entry name" value="MFS general substrate transporter"/>
    <property type="match status" value="1"/>
</dbReference>
<feature type="transmembrane region" description="Helical" evidence="1">
    <location>
        <begin position="267"/>
        <end position="288"/>
    </location>
</feature>
<keyword evidence="1" id="KW-1133">Transmembrane helix</keyword>
<gene>
    <name evidence="2" type="ORF">SAMN02745823_03502</name>
</gene>
<organism evidence="2 3">
    <name type="scientific">Sporobacter termitidis DSM 10068</name>
    <dbReference type="NCBI Taxonomy" id="1123282"/>
    <lineage>
        <taxon>Bacteria</taxon>
        <taxon>Bacillati</taxon>
        <taxon>Bacillota</taxon>
        <taxon>Clostridia</taxon>
        <taxon>Eubacteriales</taxon>
        <taxon>Oscillospiraceae</taxon>
        <taxon>Sporobacter</taxon>
    </lineage>
</organism>
<proteinExistence type="predicted"/>
<dbReference type="PANTHER" id="PTHR11328">
    <property type="entry name" value="MAJOR FACILITATOR SUPERFAMILY DOMAIN-CONTAINING PROTEIN"/>
    <property type="match status" value="1"/>
</dbReference>
<name>A0A1M5ZBM9_9FIRM</name>
<feature type="transmembrane region" description="Helical" evidence="1">
    <location>
        <begin position="12"/>
        <end position="32"/>
    </location>
</feature>
<evidence type="ECO:0000313" key="3">
    <source>
        <dbReference type="Proteomes" id="UP000183995"/>
    </source>
</evidence>
<dbReference type="Gene3D" id="1.20.1250.20">
    <property type="entry name" value="MFS general substrate transporter like domains"/>
    <property type="match status" value="1"/>
</dbReference>
<feature type="transmembrane region" description="Helical" evidence="1">
    <location>
        <begin position="409"/>
        <end position="432"/>
    </location>
</feature>
<dbReference type="OrthoDB" id="9764596at2"/>
<dbReference type="STRING" id="1123282.SAMN02745823_03502"/>
<dbReference type="GO" id="GO:0008643">
    <property type="term" value="P:carbohydrate transport"/>
    <property type="evidence" value="ECO:0007669"/>
    <property type="project" value="InterPro"/>
</dbReference>
<sequence>MNKLSRSDIFNYAFYMFTDSLVVVMPLGYMSVFLTDNLMMSAALMGTLILVARLVDTVVGILSGGIIQRAREKGTMYSKWITATRWIVSVGVILMFTNTTGTPMAVRCVLSFIAYCMVNCSMNFVQTSQFNILAVMGGASMENRNKLAFRGTQFVAAASILSSLITVPLITGLQPVVGSAYSYMIVSVIYAIPYIFGCHFLAKACLKYERASTVSVGPSIPVREMVKSVVTNSQLLILLVVNSISYMGTFIIMTLAAYYFIYVLGNFMLMAVSMTISTVFGLFAAIVGPKVGVRLGKKRAMVIGLLVGVIGQLLIFFFARNSVVPYVIIGCCASLAGYFYLGFGANYVLDCGEYHFHKTGKDNRAVAMGMMTFPIKIGLIVGGAVGSFGLAVIGYTAGMAPSPDFVSNFMIVFSLIPAALSFIAMLVMLFGYHISDADAARYAKENAERAAAYVAAKAAADSAENTLPSN</sequence>
<keyword evidence="1" id="KW-0812">Transmembrane</keyword>
<keyword evidence="3" id="KW-1185">Reference proteome</keyword>